<evidence type="ECO:0000313" key="2">
    <source>
        <dbReference type="Proteomes" id="UP000714618"/>
    </source>
</evidence>
<reference evidence="1" key="1">
    <citation type="submission" date="2020-06" db="EMBL/GenBank/DDBJ databases">
        <authorList>
            <person name="Onetto C."/>
        </authorList>
    </citation>
    <scope>NUCLEOTIDE SEQUENCE</scope>
</reference>
<protein>
    <submittedName>
        <fullName evidence="1">Uncharacterized protein</fullName>
    </submittedName>
</protein>
<dbReference type="EMBL" id="CAIJEO010000007">
    <property type="protein sequence ID" value="CAD0096690.1"/>
    <property type="molecule type" value="Genomic_DNA"/>
</dbReference>
<sequence>MQDRHYTERYLSLDVKGSCEACNNEEVIARVFFNLKSKVVCGRCSQQWRSWCGLCDWRTLITSVMDEEECEEVWTEFVNHIADHDKEVELSKQRRAKGHCVACPATFETTKMRSLPEDFFPNEVKEDDVICTQCLTWFSSNRTRKLYDWQNLQEFIDGRAPIYEESTKNAAIRAGSKLCVCSTDENPVEGTVLMKVLPWLDRHPKLCRDCAGFWRSYHYKKSHVWTTYDFSTHEKFTEFLSGAKQNGLRLEKRCQQRDEGLLWKHILRGGRKRI</sequence>
<name>A0A9N8PI87_9PEZI</name>
<dbReference type="Proteomes" id="UP000714618">
    <property type="component" value="Unassembled WGS sequence"/>
</dbReference>
<keyword evidence="2" id="KW-1185">Reference proteome</keyword>
<proteinExistence type="predicted"/>
<gene>
    <name evidence="1" type="ORF">AWRI4233_LOCUS5853</name>
</gene>
<dbReference type="OrthoDB" id="10472592at2759"/>
<dbReference type="AlphaFoldDB" id="A0A9N8PI87"/>
<evidence type="ECO:0000313" key="1">
    <source>
        <dbReference type="EMBL" id="CAD0096690.1"/>
    </source>
</evidence>
<comment type="caution">
    <text evidence="1">The sequence shown here is derived from an EMBL/GenBank/DDBJ whole genome shotgun (WGS) entry which is preliminary data.</text>
</comment>
<accession>A0A9N8PI87</accession>
<organism evidence="1 2">
    <name type="scientific">Aureobasidium mustum</name>
    <dbReference type="NCBI Taxonomy" id="2773714"/>
    <lineage>
        <taxon>Eukaryota</taxon>
        <taxon>Fungi</taxon>
        <taxon>Dikarya</taxon>
        <taxon>Ascomycota</taxon>
        <taxon>Pezizomycotina</taxon>
        <taxon>Dothideomycetes</taxon>
        <taxon>Dothideomycetidae</taxon>
        <taxon>Dothideales</taxon>
        <taxon>Saccotheciaceae</taxon>
        <taxon>Aureobasidium</taxon>
    </lineage>
</organism>